<name>A0ABU6C369_9ACTN</name>
<dbReference type="EMBL" id="JAOZYB010000007">
    <property type="protein sequence ID" value="MEB3959168.1"/>
    <property type="molecule type" value="Genomic_DNA"/>
</dbReference>
<reference evidence="2 3" key="1">
    <citation type="submission" date="2022-10" db="EMBL/GenBank/DDBJ databases">
        <authorList>
            <person name="Xie J."/>
            <person name="Shen N."/>
        </authorList>
    </citation>
    <scope>NUCLEOTIDE SEQUENCE [LARGE SCALE GENOMIC DNA]</scope>
    <source>
        <strain evidence="2 3">DSM 41681</strain>
    </source>
</reference>
<comment type="caution">
    <text evidence="2">The sequence shown here is derived from an EMBL/GenBank/DDBJ whole genome shotgun (WGS) entry which is preliminary data.</text>
</comment>
<sequence length="291" mass="30331">MGELVEDRRGAGVRNLLLTGFVSAAVLLPAPTTMADTPMNARCSDLSPFISCKATGDRHSSGNSGMRGTPHMAGSKKSSGKAPKCTLKKLNPQPPPGSLQWKGEGKVVYNQVCLDGPTSALSGPVAVNAVPAVDPTLVAAQAVNKMKLTGPKVASPRANAKYVVGVPMWMWVTPSASTFGPNSARASAGGVTVTARAKVSRIVWHMGDGETVTCNGPGTPFKNTRKGIESPDCGHVYQQPSTQEPGRKYHLTATAYWAVTWQASTGEAGQIPTTRVTDVSFTVGELQSVGG</sequence>
<feature type="compositionally biased region" description="Low complexity" evidence="1">
    <location>
        <begin position="73"/>
        <end position="82"/>
    </location>
</feature>
<gene>
    <name evidence="2" type="ORF">OKJ48_02685</name>
</gene>
<organism evidence="2 3">
    <name type="scientific">Streptomyces kunmingensis</name>
    <dbReference type="NCBI Taxonomy" id="68225"/>
    <lineage>
        <taxon>Bacteria</taxon>
        <taxon>Bacillati</taxon>
        <taxon>Actinomycetota</taxon>
        <taxon>Actinomycetes</taxon>
        <taxon>Kitasatosporales</taxon>
        <taxon>Streptomycetaceae</taxon>
        <taxon>Streptomyces</taxon>
    </lineage>
</organism>
<accession>A0ABU6C369</accession>
<evidence type="ECO:0000313" key="3">
    <source>
        <dbReference type="Proteomes" id="UP001352223"/>
    </source>
</evidence>
<evidence type="ECO:0000313" key="2">
    <source>
        <dbReference type="EMBL" id="MEB3959168.1"/>
    </source>
</evidence>
<feature type="region of interest" description="Disordered" evidence="1">
    <location>
        <begin position="57"/>
        <end position="102"/>
    </location>
</feature>
<dbReference type="Proteomes" id="UP001352223">
    <property type="component" value="Unassembled WGS sequence"/>
</dbReference>
<keyword evidence="3" id="KW-1185">Reference proteome</keyword>
<protein>
    <submittedName>
        <fullName evidence="2">ATP/GTP-binding protein</fullName>
    </submittedName>
</protein>
<evidence type="ECO:0000256" key="1">
    <source>
        <dbReference type="SAM" id="MobiDB-lite"/>
    </source>
</evidence>
<dbReference type="RefSeq" id="WP_324766153.1">
    <property type="nucleotide sequence ID" value="NZ_BAAATS010000073.1"/>
</dbReference>
<proteinExistence type="predicted"/>